<evidence type="ECO:0000313" key="2">
    <source>
        <dbReference type="EMBL" id="KAL1872263.1"/>
    </source>
</evidence>
<protein>
    <recommendedName>
        <fullName evidence="1">Protein kinase domain-containing protein</fullName>
    </recommendedName>
</protein>
<evidence type="ECO:0000259" key="1">
    <source>
        <dbReference type="PROSITE" id="PS50011"/>
    </source>
</evidence>
<dbReference type="Pfam" id="PF00069">
    <property type="entry name" value="Pkinase"/>
    <property type="match status" value="1"/>
</dbReference>
<reference evidence="2 3" key="1">
    <citation type="journal article" date="2024" name="IMA Fungus">
        <title>IMA Genome - F19 : A genome assembly and annotation guide to empower mycologists, including annotated draft genome sequences of Ceratocystis pirilliformis, Diaporthe australafricana, Fusarium ophioides, Paecilomyces lecythidis, and Sporothrix stenoceras.</title>
        <authorList>
            <person name="Aylward J."/>
            <person name="Wilson A.M."/>
            <person name="Visagie C.M."/>
            <person name="Spraker J."/>
            <person name="Barnes I."/>
            <person name="Buitendag C."/>
            <person name="Ceriani C."/>
            <person name="Del Mar Angel L."/>
            <person name="du Plessis D."/>
            <person name="Fuchs T."/>
            <person name="Gasser K."/>
            <person name="Kramer D."/>
            <person name="Li W."/>
            <person name="Munsamy K."/>
            <person name="Piso A."/>
            <person name="Price J.L."/>
            <person name="Sonnekus B."/>
            <person name="Thomas C."/>
            <person name="van der Nest A."/>
            <person name="van Dijk A."/>
            <person name="van Heerden A."/>
            <person name="van Vuuren N."/>
            <person name="Yilmaz N."/>
            <person name="Duong T.A."/>
            <person name="van der Merwe N.A."/>
            <person name="Wingfield M.J."/>
            <person name="Wingfield B.D."/>
        </authorList>
    </citation>
    <scope>NUCLEOTIDE SEQUENCE [LARGE SCALE GENOMIC DNA]</scope>
    <source>
        <strain evidence="2 3">CMW 18167</strain>
    </source>
</reference>
<feature type="domain" description="Protein kinase" evidence="1">
    <location>
        <begin position="1"/>
        <end position="156"/>
    </location>
</feature>
<dbReference type="SUPFAM" id="SSF56112">
    <property type="entry name" value="Protein kinase-like (PK-like)"/>
    <property type="match status" value="1"/>
</dbReference>
<dbReference type="PANTHER" id="PTHR44167">
    <property type="entry name" value="OVARIAN-SPECIFIC SERINE/THREONINE-PROTEIN KINASE LOK-RELATED"/>
    <property type="match status" value="1"/>
</dbReference>
<dbReference type="PROSITE" id="PS50011">
    <property type="entry name" value="PROTEIN_KINASE_DOM"/>
    <property type="match status" value="1"/>
</dbReference>
<dbReference type="Proteomes" id="UP001583193">
    <property type="component" value="Unassembled WGS sequence"/>
</dbReference>
<name>A0ABR3X9G6_9EURO</name>
<dbReference type="PANTHER" id="PTHR44167:SF24">
    <property type="entry name" value="SERINE_THREONINE-PROTEIN KINASE CHK2"/>
    <property type="match status" value="1"/>
</dbReference>
<comment type="caution">
    <text evidence="2">The sequence shown here is derived from an EMBL/GenBank/DDBJ whole genome shotgun (WGS) entry which is preliminary data.</text>
</comment>
<dbReference type="EMBL" id="JAVDPF010000025">
    <property type="protein sequence ID" value="KAL1872263.1"/>
    <property type="molecule type" value="Genomic_DNA"/>
</dbReference>
<evidence type="ECO:0000313" key="3">
    <source>
        <dbReference type="Proteomes" id="UP001583193"/>
    </source>
</evidence>
<sequence>MLLAEAQVMEIFCHHPHPNIIRYYGCWVVRGYVTGLVMDKHAQNLEAYVKDGVGPLDKPSFMNALESSLRHVHALGWAHNDLTPANILVNGNRMPVLIDFGGCQPIGSRLKYIRGTKGWIDGKIEDYTTSDEQHDLSALDKISSWLDESAGPEAQI</sequence>
<keyword evidence="3" id="KW-1185">Reference proteome</keyword>
<dbReference type="InterPro" id="IPR011009">
    <property type="entry name" value="Kinase-like_dom_sf"/>
</dbReference>
<gene>
    <name evidence="2" type="ORF">Plec18167_006866</name>
</gene>
<organism evidence="2 3">
    <name type="scientific">Paecilomyces lecythidis</name>
    <dbReference type="NCBI Taxonomy" id="3004212"/>
    <lineage>
        <taxon>Eukaryota</taxon>
        <taxon>Fungi</taxon>
        <taxon>Dikarya</taxon>
        <taxon>Ascomycota</taxon>
        <taxon>Pezizomycotina</taxon>
        <taxon>Eurotiomycetes</taxon>
        <taxon>Eurotiomycetidae</taxon>
        <taxon>Eurotiales</taxon>
        <taxon>Thermoascaceae</taxon>
        <taxon>Paecilomyces</taxon>
    </lineage>
</organism>
<proteinExistence type="predicted"/>
<dbReference type="Gene3D" id="1.10.510.10">
    <property type="entry name" value="Transferase(Phosphotransferase) domain 1"/>
    <property type="match status" value="1"/>
</dbReference>
<accession>A0ABR3X9G6</accession>
<dbReference type="InterPro" id="IPR000719">
    <property type="entry name" value="Prot_kinase_dom"/>
</dbReference>